<dbReference type="InterPro" id="IPR009711">
    <property type="entry name" value="UPF0473"/>
</dbReference>
<reference evidence="2 3" key="1">
    <citation type="submission" date="2019-08" db="EMBL/GenBank/DDBJ databases">
        <title>In-depth cultivation of the pig gut microbiome towards novel bacterial diversity and tailored functional studies.</title>
        <authorList>
            <person name="Wylensek D."/>
            <person name="Hitch T.C.A."/>
            <person name="Clavel T."/>
        </authorList>
    </citation>
    <scope>NUCLEOTIDE SEQUENCE [LARGE SCALE GENOMIC DNA]</scope>
    <source>
        <strain evidence="2 3">Med78-601-WT-4W-RMD-3</strain>
    </source>
</reference>
<reference evidence="1" key="2">
    <citation type="submission" date="2022-01" db="EMBL/GenBank/DDBJ databases">
        <title>Collection of gut derived symbiotic bacterial strains cultured from healthy donors.</title>
        <authorList>
            <person name="Lin H."/>
            <person name="Kohout C."/>
            <person name="Waligurski E."/>
            <person name="Pamer E.G."/>
        </authorList>
    </citation>
    <scope>NUCLEOTIDE SEQUENCE</scope>
    <source>
        <strain evidence="1">MSK.14.39</strain>
    </source>
</reference>
<proteinExistence type="predicted"/>
<evidence type="ECO:0000313" key="2">
    <source>
        <dbReference type="EMBL" id="MSS42836.1"/>
    </source>
</evidence>
<accession>A0A844FFV0</accession>
<dbReference type="EMBL" id="VULR01000004">
    <property type="protein sequence ID" value="MSS42836.1"/>
    <property type="molecule type" value="Genomic_DNA"/>
</dbReference>
<dbReference type="OrthoDB" id="9811971at2"/>
<dbReference type="Pfam" id="PF06949">
    <property type="entry name" value="DUF1292"/>
    <property type="match status" value="1"/>
</dbReference>
<protein>
    <submittedName>
        <fullName evidence="2">DUF1292 domain-containing protein</fullName>
    </submittedName>
</protein>
<dbReference type="Proteomes" id="UP001108123">
    <property type="component" value="Unassembled WGS sequence"/>
</dbReference>
<evidence type="ECO:0000313" key="3">
    <source>
        <dbReference type="Proteomes" id="UP000462760"/>
    </source>
</evidence>
<name>A0A844FFV0_9FIRM</name>
<sequence>MDDRIVLLDENGKEEEFEVAATFGLDDFNYAVLFPINDENEAYILRMEYDDNNELVLVGIEDDEELNDAILAYESILKENIEQK</sequence>
<dbReference type="EMBL" id="JAKNID010000004">
    <property type="protein sequence ID" value="MCG4564194.1"/>
    <property type="molecule type" value="Genomic_DNA"/>
</dbReference>
<evidence type="ECO:0000313" key="4">
    <source>
        <dbReference type="Proteomes" id="UP001108123"/>
    </source>
</evidence>
<evidence type="ECO:0000313" key="1">
    <source>
        <dbReference type="EMBL" id="MCG4564194.1"/>
    </source>
</evidence>
<dbReference type="Proteomes" id="UP000462760">
    <property type="component" value="Unassembled WGS sequence"/>
</dbReference>
<dbReference type="AlphaFoldDB" id="A0A844FFV0"/>
<gene>
    <name evidence="2" type="ORF">FYJ27_03690</name>
    <name evidence="1" type="ORF">L0P62_01920</name>
</gene>
<dbReference type="RefSeq" id="WP_154483349.1">
    <property type="nucleotide sequence ID" value="NZ_JAJBNW010000002.1"/>
</dbReference>
<keyword evidence="4" id="KW-1185">Reference proteome</keyword>
<comment type="caution">
    <text evidence="2">The sequence shown here is derived from an EMBL/GenBank/DDBJ whole genome shotgun (WGS) entry which is preliminary data.</text>
</comment>
<organism evidence="2 3">
    <name type="scientific">Anaerosalibacter bizertensis</name>
    <dbReference type="NCBI Taxonomy" id="932217"/>
    <lineage>
        <taxon>Bacteria</taxon>
        <taxon>Bacillati</taxon>
        <taxon>Bacillota</taxon>
        <taxon>Tissierellia</taxon>
        <taxon>Tissierellales</taxon>
        <taxon>Sporanaerobacteraceae</taxon>
        <taxon>Anaerosalibacter</taxon>
    </lineage>
</organism>